<dbReference type="OrthoDB" id="537225at2759"/>
<name>A0A2V0NV09_9CHLO</name>
<feature type="region of interest" description="Disordered" evidence="1">
    <location>
        <begin position="568"/>
        <end position="613"/>
    </location>
</feature>
<comment type="caution">
    <text evidence="3">The sequence shown here is derived from an EMBL/GenBank/DDBJ whole genome shotgun (WGS) entry which is preliminary data.</text>
</comment>
<keyword evidence="2" id="KW-0732">Signal</keyword>
<evidence type="ECO:0000313" key="3">
    <source>
        <dbReference type="EMBL" id="GBF88777.1"/>
    </source>
</evidence>
<sequence length="639" mass="69132">MGMKSRTALLLALLGAAALPRAARAADCAPAVTFFPPGAEDFNVPIAWGRTQQRKAGNPYTDQLFTVVLSSRDNLRGSFAAGVPTLQVQPVHPLLTVGAVGINASCRGMTKPPAKPLPATQAVATAPRFQVSYLLNPVHVPPPPAPDSVDKFVARYGAANATINPDMAEAEVARQISKLQELTVSTNATVADSARKALQAYATQQRLKSEEEARERQEVIAQEAAAARGKWGRSTPLQQNVMVGEYASVSPPPRIRLEGLEDLPDGYYCMQVIVTILRNTGYIGESKVPQRDLSTTREVCFYKLDKVPTARVKFNTCGPKFSMEVTDITPVPVEVFPGTNKMLFTPVYHIKGALNKTAQWWVPIPEGNRLRFDYWAVVGRAPSNETTYDYAPEDITLAEGWWNVEIDGGLLSEFPSLLSTDAVGQFGKKEEEPDELGVWRDMPSALQGLTKFAAGKTNMTRLLGLQSKEVGFNSLNGPDGGIALNEEFTFSWEIDGFGHQYCYLDGERRQNDADFMCRSPLGAQVNDGEANHTLVIMMQDVCGSKVKVLAKYGTWGYALEDATKRPERTYDSAPVPSTLAEPSTERHSAPHISQNKTDARRIRSGAAARGGGGGAARGLAAAGGALLLAAALAELLRPL</sequence>
<gene>
    <name evidence="3" type="ORF">Rsub_01678</name>
</gene>
<proteinExistence type="predicted"/>
<accession>A0A2V0NV09</accession>
<feature type="chain" id="PRO_5015852294" evidence="2">
    <location>
        <begin position="26"/>
        <end position="639"/>
    </location>
</feature>
<organism evidence="3 4">
    <name type="scientific">Raphidocelis subcapitata</name>
    <dbReference type="NCBI Taxonomy" id="307507"/>
    <lineage>
        <taxon>Eukaryota</taxon>
        <taxon>Viridiplantae</taxon>
        <taxon>Chlorophyta</taxon>
        <taxon>core chlorophytes</taxon>
        <taxon>Chlorophyceae</taxon>
        <taxon>CS clade</taxon>
        <taxon>Sphaeropleales</taxon>
        <taxon>Selenastraceae</taxon>
        <taxon>Raphidocelis</taxon>
    </lineage>
</organism>
<reference evidence="3 4" key="1">
    <citation type="journal article" date="2018" name="Sci. Rep.">
        <title>Raphidocelis subcapitata (=Pseudokirchneriella subcapitata) provides an insight into genome evolution and environmental adaptations in the Sphaeropleales.</title>
        <authorList>
            <person name="Suzuki S."/>
            <person name="Yamaguchi H."/>
            <person name="Nakajima N."/>
            <person name="Kawachi M."/>
        </authorList>
    </citation>
    <scope>NUCLEOTIDE SEQUENCE [LARGE SCALE GENOMIC DNA]</scope>
    <source>
        <strain evidence="3 4">NIES-35</strain>
    </source>
</reference>
<evidence type="ECO:0000256" key="1">
    <source>
        <dbReference type="SAM" id="MobiDB-lite"/>
    </source>
</evidence>
<feature type="signal peptide" evidence="2">
    <location>
        <begin position="1"/>
        <end position="25"/>
    </location>
</feature>
<dbReference type="AlphaFoldDB" id="A0A2V0NV09"/>
<evidence type="ECO:0000313" key="4">
    <source>
        <dbReference type="Proteomes" id="UP000247498"/>
    </source>
</evidence>
<dbReference type="EMBL" id="BDRX01000006">
    <property type="protein sequence ID" value="GBF88777.1"/>
    <property type="molecule type" value="Genomic_DNA"/>
</dbReference>
<evidence type="ECO:0000256" key="2">
    <source>
        <dbReference type="SAM" id="SignalP"/>
    </source>
</evidence>
<keyword evidence="4" id="KW-1185">Reference proteome</keyword>
<dbReference type="Proteomes" id="UP000247498">
    <property type="component" value="Unassembled WGS sequence"/>
</dbReference>
<dbReference type="InParanoid" id="A0A2V0NV09"/>
<protein>
    <submittedName>
        <fullName evidence="3">Uncharacterized protein</fullName>
    </submittedName>
</protein>